<dbReference type="InterPro" id="IPR001362">
    <property type="entry name" value="Glyco_hydro_32"/>
</dbReference>
<dbReference type="EMBL" id="BAUU01000004">
    <property type="protein sequence ID" value="GAE29309.1"/>
    <property type="molecule type" value="Genomic_DNA"/>
</dbReference>
<keyword evidence="2 8" id="KW-0378">Hydrolase</keyword>
<dbReference type="SUPFAM" id="SSF75005">
    <property type="entry name" value="Arabinanase/levansucrase/invertase"/>
    <property type="match status" value="1"/>
</dbReference>
<comment type="similarity">
    <text evidence="1">Belongs to the glycosyl hydrolase 32 family.</text>
</comment>
<dbReference type="SUPFAM" id="SSF49899">
    <property type="entry name" value="Concanavalin A-like lectins/glucanases"/>
    <property type="match status" value="1"/>
</dbReference>
<dbReference type="GO" id="GO:0005737">
    <property type="term" value="C:cytoplasm"/>
    <property type="evidence" value="ECO:0007669"/>
    <property type="project" value="TreeGrafter"/>
</dbReference>
<dbReference type="PANTHER" id="PTHR42800">
    <property type="entry name" value="EXOINULINASE INUD (AFU_ORTHOLOGUE AFUA_5G00480)"/>
    <property type="match status" value="1"/>
</dbReference>
<gene>
    <name evidence="8" type="ORF">JCM9152_659</name>
</gene>
<keyword evidence="3" id="KW-0326">Glycosidase</keyword>
<dbReference type="InterPro" id="IPR023296">
    <property type="entry name" value="Glyco_hydro_beta-prop_sf"/>
</dbReference>
<dbReference type="NCBIfam" id="TIGR01167">
    <property type="entry name" value="LPXTG_anchor"/>
    <property type="match status" value="1"/>
</dbReference>
<dbReference type="Pfam" id="PF08244">
    <property type="entry name" value="Glyco_hydro_32C"/>
    <property type="match status" value="1"/>
</dbReference>
<dbReference type="SMART" id="SM00640">
    <property type="entry name" value="Glyco_32"/>
    <property type="match status" value="1"/>
</dbReference>
<dbReference type="Gene3D" id="1.20.1270.90">
    <property type="entry name" value="AF1782-like"/>
    <property type="match status" value="1"/>
</dbReference>
<reference evidence="8" key="1">
    <citation type="journal article" date="2014" name="Genome Announc.">
        <title>Draft Genome Sequences of Three Alkaliphilic Bacillus Strains, Bacillus wakoensis JCM 9140T, Bacillus akibai JCM 9157T, and Bacillus hemicellulosilyticus JCM 9152T.</title>
        <authorList>
            <person name="Yuki M."/>
            <person name="Oshima K."/>
            <person name="Suda W."/>
            <person name="Oshida Y."/>
            <person name="Kitamura K."/>
            <person name="Iida T."/>
            <person name="Hattori M."/>
            <person name="Ohkuma M."/>
        </authorList>
    </citation>
    <scope>NUCLEOTIDE SEQUENCE [LARGE SCALE GENOMIC DNA]</scope>
    <source>
        <strain evidence="8">JCM 9152</strain>
    </source>
</reference>
<feature type="domain" description="Glycosyl hydrolase family 32 C-terminal" evidence="7">
    <location>
        <begin position="366"/>
        <end position="522"/>
    </location>
</feature>
<evidence type="ECO:0000259" key="6">
    <source>
        <dbReference type="Pfam" id="PF00251"/>
    </source>
</evidence>
<protein>
    <submittedName>
        <fullName evidence="8">Sucrose-6-phosphate hydrolase</fullName>
    </submittedName>
</protein>
<keyword evidence="5" id="KW-0812">Transmembrane</keyword>
<dbReference type="InterPro" id="IPR013189">
    <property type="entry name" value="Glyco_hydro_32_C"/>
</dbReference>
<dbReference type="Gene3D" id="2.115.10.20">
    <property type="entry name" value="Glycosyl hydrolase domain, family 43"/>
    <property type="match status" value="1"/>
</dbReference>
<feature type="coiled-coil region" evidence="4">
    <location>
        <begin position="833"/>
        <end position="873"/>
    </location>
</feature>
<dbReference type="STRING" id="1236971.JCM9152_659"/>
<feature type="domain" description="Glycosyl hydrolase family 32 N-terminal" evidence="6">
    <location>
        <begin position="62"/>
        <end position="363"/>
    </location>
</feature>
<proteinExistence type="inferred from homology"/>
<dbReference type="InterPro" id="IPR013320">
    <property type="entry name" value="ConA-like_dom_sf"/>
</dbReference>
<dbReference type="Gene3D" id="2.60.120.560">
    <property type="entry name" value="Exo-inulinase, domain 1"/>
    <property type="match status" value="2"/>
</dbReference>
<dbReference type="Proteomes" id="UP000018895">
    <property type="component" value="Unassembled WGS sequence"/>
</dbReference>
<dbReference type="Pfam" id="PF00251">
    <property type="entry name" value="Glyco_hydro_32N"/>
    <property type="match status" value="1"/>
</dbReference>
<keyword evidence="5" id="KW-1133">Transmembrane helix</keyword>
<evidence type="ECO:0000259" key="7">
    <source>
        <dbReference type="Pfam" id="PF08244"/>
    </source>
</evidence>
<keyword evidence="4" id="KW-0175">Coiled coil</keyword>
<evidence type="ECO:0000256" key="3">
    <source>
        <dbReference type="ARBA" id="ARBA00023295"/>
    </source>
</evidence>
<evidence type="ECO:0000256" key="1">
    <source>
        <dbReference type="ARBA" id="ARBA00009902"/>
    </source>
</evidence>
<evidence type="ECO:0000256" key="5">
    <source>
        <dbReference type="SAM" id="Phobius"/>
    </source>
</evidence>
<dbReference type="RefSeq" id="WP_235715604.1">
    <property type="nucleotide sequence ID" value="NZ_BAUU01000004.1"/>
</dbReference>
<feature type="transmembrane region" description="Helical" evidence="5">
    <location>
        <begin position="975"/>
        <end position="995"/>
    </location>
</feature>
<comment type="caution">
    <text evidence="8">The sequence shown here is derived from an EMBL/GenBank/DDBJ whole genome shotgun (WGS) entry which is preliminary data.</text>
</comment>
<evidence type="ECO:0000256" key="4">
    <source>
        <dbReference type="SAM" id="Coils"/>
    </source>
</evidence>
<keyword evidence="9" id="KW-1185">Reference proteome</keyword>
<evidence type="ECO:0000256" key="2">
    <source>
        <dbReference type="ARBA" id="ARBA00022801"/>
    </source>
</evidence>
<sequence length="1004" mass="114014">MHRKNRYLRVSMLIFVFTLFVSGTVIISAEDEDSISNIGGNNGSMLVESKDYYTELYRPQFHFSTPTGRLADPNGLVYFEGEYHLFHQKMGTWAHAVSQDLIHWEHLPIALEHDELGQALSGSAVVDWNDTSGFFAGEAGMVAIYTSTHGGEAQSIAYSKDNGRTWERYAGNPIIENPGIKDFRDPKVFWHDETEKWVMVVSTDKSVAIYNSPNLIEWEYQSSFGDDQGSQVAVWECPDLFKLPVDGDKNNQKWVLHVSIGDNHVTDGSTAQYFVGEFDGYEFTNINSADEVLFTDFGQDFYAAQSFNNISAADGRRIWLGWMANWRYPYQSPTFPWMGAMSIPRELSLRTVEDDSIRLFQEPISEIESLRATKHMIDPFILEGEHLIKDFSGTTYEFEIVIAYDDVDEFGIRLRQSEENETVVGVDVNSQTIFLDRTNAGLETLIDRNGDTFQFGKRFETDYPTDIKQIKLRGLVDDSSVELFIDDGEYVFTNLIYTKPTNRGIELYSHGGKVEVISLDFYHLDSIWRESPADREIERIVVSEEEVVLEIGELTEVIAHAKPDWLNTLNSFDWEVAEANLIDLKAIDETTVSITGLEMGTTSVTVSDPNSGISKDIIVRVVEDRTSKYINGWGPSPLTGVSSGNWDIFDKTSLSSHIEFSPEWKEIFREEVLTTDFRVFTDIQWIDQGDEGFPKYGVTIQDKEGTMVSAFFNVDINQLETFARNHHQDFGWEGVDLPAGTDLQEASTLKVEKEGDIFTFYINGEQMYERIVEMKGDMSVGLINENTKAEFHNFKVEKLSDPIFDHEIDVTDLKKLINSAKGITNKGVTEASFQRLQEAIKRAIEDLETITTDEELLIAIERLQESINDLQLKESAPVPIKKEIDVSDLEELIERAIKLTNKSMTEESYQVLQAAINSAMEKLENIYSKDELNTAISELQAAISEVEFYLHETKSQEGVDEVLSDSDKLPNTSTVLFNFLLLGMVLVTIGGTVMYRYRKRENES</sequence>
<dbReference type="GO" id="GO:0004575">
    <property type="term" value="F:sucrose alpha-glucosidase activity"/>
    <property type="evidence" value="ECO:0007669"/>
    <property type="project" value="TreeGrafter"/>
</dbReference>
<dbReference type="InterPro" id="IPR013148">
    <property type="entry name" value="Glyco_hydro_32_N"/>
</dbReference>
<organism evidence="8 9">
    <name type="scientific">Halalkalibacter hemicellulosilyticusJCM 9152</name>
    <dbReference type="NCBI Taxonomy" id="1236971"/>
    <lineage>
        <taxon>Bacteria</taxon>
        <taxon>Bacillati</taxon>
        <taxon>Bacillota</taxon>
        <taxon>Bacilli</taxon>
        <taxon>Bacillales</taxon>
        <taxon>Bacillaceae</taxon>
        <taxon>Halalkalibacter</taxon>
    </lineage>
</organism>
<accession>W4QD61</accession>
<evidence type="ECO:0000313" key="8">
    <source>
        <dbReference type="EMBL" id="GAE29309.1"/>
    </source>
</evidence>
<keyword evidence="5" id="KW-0472">Membrane</keyword>
<dbReference type="AlphaFoldDB" id="W4QD61"/>
<dbReference type="GO" id="GO:0005987">
    <property type="term" value="P:sucrose catabolic process"/>
    <property type="evidence" value="ECO:0007669"/>
    <property type="project" value="TreeGrafter"/>
</dbReference>
<name>W4QD61_9BACI</name>
<dbReference type="PANTHER" id="PTHR42800:SF1">
    <property type="entry name" value="EXOINULINASE INUD (AFU_ORTHOLOGUE AFUA_5G00480)"/>
    <property type="match status" value="1"/>
</dbReference>
<evidence type="ECO:0000313" key="9">
    <source>
        <dbReference type="Proteomes" id="UP000018895"/>
    </source>
</evidence>
<dbReference type="CDD" id="cd18622">
    <property type="entry name" value="GH32_Inu-like"/>
    <property type="match status" value="1"/>
</dbReference>